<keyword evidence="2" id="KW-0378">Hydrolase</keyword>
<evidence type="ECO:0000313" key="4">
    <source>
        <dbReference type="Proteomes" id="UP000320421"/>
    </source>
</evidence>
<dbReference type="InterPro" id="IPR050563">
    <property type="entry name" value="4-hydroxybenzoyl-CoA_TE"/>
</dbReference>
<dbReference type="PANTHER" id="PTHR31793:SF27">
    <property type="entry name" value="NOVEL THIOESTERASE SUPERFAMILY DOMAIN AND SAPOSIN A-TYPE DOMAIN CONTAINING PROTEIN (0610012H03RIK)"/>
    <property type="match status" value="1"/>
</dbReference>
<proteinExistence type="inferred from homology"/>
<name>A0A517PH16_9PLAN</name>
<dbReference type="EMBL" id="CP036266">
    <property type="protein sequence ID" value="QDT18661.1"/>
    <property type="molecule type" value="Genomic_DNA"/>
</dbReference>
<dbReference type="PANTHER" id="PTHR31793">
    <property type="entry name" value="4-HYDROXYBENZOYL-COA THIOESTERASE FAMILY MEMBER"/>
    <property type="match status" value="1"/>
</dbReference>
<dbReference type="CDD" id="cd00586">
    <property type="entry name" value="4HBT"/>
    <property type="match status" value="1"/>
</dbReference>
<accession>A0A517PH16</accession>
<evidence type="ECO:0000256" key="1">
    <source>
        <dbReference type="ARBA" id="ARBA00005953"/>
    </source>
</evidence>
<protein>
    <submittedName>
        <fullName evidence="3">Acyl-CoA thioesterase YbgC</fullName>
    </submittedName>
</protein>
<gene>
    <name evidence="3" type="ORF">HG66A1_04230</name>
</gene>
<evidence type="ECO:0000256" key="2">
    <source>
        <dbReference type="ARBA" id="ARBA00022801"/>
    </source>
</evidence>
<dbReference type="InterPro" id="IPR029069">
    <property type="entry name" value="HotDog_dom_sf"/>
</dbReference>
<dbReference type="RefSeq" id="WP_145180376.1">
    <property type="nucleotide sequence ID" value="NZ_CP036266.1"/>
</dbReference>
<dbReference type="OrthoDB" id="9801517at2"/>
<comment type="similarity">
    <text evidence="1">Belongs to the 4-hydroxybenzoyl-CoA thioesterase family.</text>
</comment>
<dbReference type="Proteomes" id="UP000320421">
    <property type="component" value="Chromosome"/>
</dbReference>
<keyword evidence="4" id="KW-1185">Reference proteome</keyword>
<dbReference type="Gene3D" id="3.10.129.10">
    <property type="entry name" value="Hotdog Thioesterase"/>
    <property type="match status" value="1"/>
</dbReference>
<dbReference type="AlphaFoldDB" id="A0A517PH16"/>
<organism evidence="3 4">
    <name type="scientific">Gimesia chilikensis</name>
    <dbReference type="NCBI Taxonomy" id="2605989"/>
    <lineage>
        <taxon>Bacteria</taxon>
        <taxon>Pseudomonadati</taxon>
        <taxon>Planctomycetota</taxon>
        <taxon>Planctomycetia</taxon>
        <taxon>Planctomycetales</taxon>
        <taxon>Planctomycetaceae</taxon>
        <taxon>Gimesia</taxon>
    </lineage>
</organism>
<dbReference type="Pfam" id="PF13279">
    <property type="entry name" value="4HBT_2"/>
    <property type="match status" value="1"/>
</dbReference>
<sequence length="154" mass="17868">MHRIYEYHHLVTNDEIDGLGHVNNVVYLKWLQDAAVAHSGANGWPARRYREQGIGWVARSHFIEYLQPAFVDQEIIVQTWISNLQKVKSLRKYRIIRPADSELLVRAETNWAFVNYQSLSPCRIPTEVSECFSVVSDEEAPEQTAFSEKFTDKT</sequence>
<dbReference type="GO" id="GO:0047617">
    <property type="term" value="F:fatty acyl-CoA hydrolase activity"/>
    <property type="evidence" value="ECO:0007669"/>
    <property type="project" value="TreeGrafter"/>
</dbReference>
<dbReference type="SUPFAM" id="SSF54637">
    <property type="entry name" value="Thioesterase/thiol ester dehydrase-isomerase"/>
    <property type="match status" value="1"/>
</dbReference>
<evidence type="ECO:0000313" key="3">
    <source>
        <dbReference type="EMBL" id="QDT18661.1"/>
    </source>
</evidence>
<reference evidence="3 4" key="1">
    <citation type="submission" date="2019-02" db="EMBL/GenBank/DDBJ databases">
        <title>Deep-cultivation of Planctomycetes and their phenomic and genomic characterization uncovers novel biology.</title>
        <authorList>
            <person name="Wiegand S."/>
            <person name="Jogler M."/>
            <person name="Boedeker C."/>
            <person name="Pinto D."/>
            <person name="Vollmers J."/>
            <person name="Rivas-Marin E."/>
            <person name="Kohn T."/>
            <person name="Peeters S.H."/>
            <person name="Heuer A."/>
            <person name="Rast P."/>
            <person name="Oberbeckmann S."/>
            <person name="Bunk B."/>
            <person name="Jeske O."/>
            <person name="Meyerdierks A."/>
            <person name="Storesund J.E."/>
            <person name="Kallscheuer N."/>
            <person name="Luecker S."/>
            <person name="Lage O.M."/>
            <person name="Pohl T."/>
            <person name="Merkel B.J."/>
            <person name="Hornburger P."/>
            <person name="Mueller R.-W."/>
            <person name="Bruemmer F."/>
            <person name="Labrenz M."/>
            <person name="Spormann A.M."/>
            <person name="Op den Camp H."/>
            <person name="Overmann J."/>
            <person name="Amann R."/>
            <person name="Jetten M.S.M."/>
            <person name="Mascher T."/>
            <person name="Medema M.H."/>
            <person name="Devos D.P."/>
            <person name="Kaster A.-K."/>
            <person name="Ovreas L."/>
            <person name="Rohde M."/>
            <person name="Galperin M.Y."/>
            <person name="Jogler C."/>
        </authorList>
    </citation>
    <scope>NUCLEOTIDE SEQUENCE [LARGE SCALE GENOMIC DNA]</scope>
    <source>
        <strain evidence="3 4">HG66A1</strain>
    </source>
</reference>